<gene>
    <name evidence="6" type="ORF">TCAL_09751</name>
</gene>
<name>A0A553PCI6_TIGCA</name>
<dbReference type="InterPro" id="IPR029063">
    <property type="entry name" value="SAM-dependent_MTases_sf"/>
</dbReference>
<evidence type="ECO:0000256" key="1">
    <source>
        <dbReference type="ARBA" id="ARBA00022603"/>
    </source>
</evidence>
<feature type="compositionally biased region" description="Low complexity" evidence="5">
    <location>
        <begin position="1"/>
        <end position="11"/>
    </location>
</feature>
<feature type="region of interest" description="Disordered" evidence="5">
    <location>
        <begin position="1"/>
        <end position="100"/>
    </location>
</feature>
<protein>
    <recommendedName>
        <fullName evidence="8">Methyltransferase-like protein 23</fullName>
    </recommendedName>
</protein>
<keyword evidence="2" id="KW-0808">Transferase</keyword>
<evidence type="ECO:0000313" key="6">
    <source>
        <dbReference type="EMBL" id="TRY75405.1"/>
    </source>
</evidence>
<sequence length="447" mass="49726">MSSESEPQPGSSHHHHSPPRPPPPPHPPRTSEPSSSSSEALQCLQTQYPDTEDEDDQQLESELESEPRKSPRKRRRDLGVWAKSWHAESQPLDLDGLPVDESGDLDVDRVLQDPDFDPGTWLLHKITQSLSLEPGHDGLTGLGSQPTDWTLDVSTFQLKPRLKQSRDEEACTSGSSTAAGVSIPVKKKSVPPIPVEAPDAKAEASFRVPKLRNRKFIFQPFIRSPDHGQLAHDPQREPVSVVIAEQLAASFGLYIWPCAPVLAWYIWLHQDEFVGRSVLELGAGTSLPGLLCAKLGAERVWLSDKTRQTPVLNNIEQGVRLNGLTEKVSVIGLTWGEFDPDLFLFQNGQLDYIIGSDLFFDPEVFEPLIVTVALLLEFNPQTQVLIAVQERCGEWSVERLFHKWNLRGDFIYPETFLKGTGIEAADLTGKHSISILKIFAGTKVNPE</sequence>
<dbReference type="Proteomes" id="UP000318571">
    <property type="component" value="Chromosome 2"/>
</dbReference>
<keyword evidence="3" id="KW-0949">S-adenosyl-L-methionine</keyword>
<feature type="compositionally biased region" description="Acidic residues" evidence="5">
    <location>
        <begin position="50"/>
        <end position="64"/>
    </location>
</feature>
<dbReference type="Gene3D" id="3.40.50.150">
    <property type="entry name" value="Vaccinia Virus protein VP39"/>
    <property type="match status" value="1"/>
</dbReference>
<evidence type="ECO:0000256" key="5">
    <source>
        <dbReference type="SAM" id="MobiDB-lite"/>
    </source>
</evidence>
<proteinExistence type="inferred from homology"/>
<feature type="compositionally biased region" description="Pro residues" evidence="5">
    <location>
        <begin position="19"/>
        <end position="30"/>
    </location>
</feature>
<dbReference type="GO" id="GO:0008168">
    <property type="term" value="F:methyltransferase activity"/>
    <property type="evidence" value="ECO:0007669"/>
    <property type="project" value="UniProtKB-KW"/>
</dbReference>
<dbReference type="EMBL" id="VCGU01000005">
    <property type="protein sequence ID" value="TRY75405.1"/>
    <property type="molecule type" value="Genomic_DNA"/>
</dbReference>
<keyword evidence="7" id="KW-1185">Reference proteome</keyword>
<dbReference type="GO" id="GO:0005737">
    <property type="term" value="C:cytoplasm"/>
    <property type="evidence" value="ECO:0007669"/>
    <property type="project" value="TreeGrafter"/>
</dbReference>
<comment type="similarity">
    <text evidence="4">Belongs to the methyltransferase superfamily. METTL23 family.</text>
</comment>
<dbReference type="AlphaFoldDB" id="A0A553PCI6"/>
<dbReference type="PANTHER" id="PTHR14614">
    <property type="entry name" value="HEPATOCELLULAR CARCINOMA-ASSOCIATED ANTIGEN"/>
    <property type="match status" value="1"/>
</dbReference>
<accession>A0A553PCI6</accession>
<evidence type="ECO:0008006" key="8">
    <source>
        <dbReference type="Google" id="ProtNLM"/>
    </source>
</evidence>
<dbReference type="Pfam" id="PF10294">
    <property type="entry name" value="Methyltransf_16"/>
    <property type="match status" value="1"/>
</dbReference>
<reference evidence="6 7" key="1">
    <citation type="journal article" date="2018" name="Nat. Ecol. Evol.">
        <title>Genomic signatures of mitonuclear coevolution across populations of Tigriopus californicus.</title>
        <authorList>
            <person name="Barreto F.S."/>
            <person name="Watson E.T."/>
            <person name="Lima T.G."/>
            <person name="Willett C.S."/>
            <person name="Edmands S."/>
            <person name="Li W."/>
            <person name="Burton R.S."/>
        </authorList>
    </citation>
    <scope>NUCLEOTIDE SEQUENCE [LARGE SCALE GENOMIC DNA]</scope>
    <source>
        <strain evidence="6 7">San Diego</strain>
    </source>
</reference>
<evidence type="ECO:0000256" key="4">
    <source>
        <dbReference type="ARBA" id="ARBA00043988"/>
    </source>
</evidence>
<dbReference type="GO" id="GO:0005634">
    <property type="term" value="C:nucleus"/>
    <property type="evidence" value="ECO:0007669"/>
    <property type="project" value="TreeGrafter"/>
</dbReference>
<dbReference type="OrthoDB" id="407325at2759"/>
<dbReference type="STRING" id="6832.A0A553PCI6"/>
<evidence type="ECO:0000313" key="7">
    <source>
        <dbReference type="Proteomes" id="UP000318571"/>
    </source>
</evidence>
<comment type="caution">
    <text evidence="6">The sequence shown here is derived from an EMBL/GenBank/DDBJ whole genome shotgun (WGS) entry which is preliminary data.</text>
</comment>
<organism evidence="6 7">
    <name type="scientific">Tigriopus californicus</name>
    <name type="common">Marine copepod</name>
    <dbReference type="NCBI Taxonomy" id="6832"/>
    <lineage>
        <taxon>Eukaryota</taxon>
        <taxon>Metazoa</taxon>
        <taxon>Ecdysozoa</taxon>
        <taxon>Arthropoda</taxon>
        <taxon>Crustacea</taxon>
        <taxon>Multicrustacea</taxon>
        <taxon>Hexanauplia</taxon>
        <taxon>Copepoda</taxon>
        <taxon>Harpacticoida</taxon>
        <taxon>Harpacticidae</taxon>
        <taxon>Tigriopus</taxon>
    </lineage>
</organism>
<dbReference type="CDD" id="cd02440">
    <property type="entry name" value="AdoMet_MTases"/>
    <property type="match status" value="1"/>
</dbReference>
<dbReference type="InterPro" id="IPR019410">
    <property type="entry name" value="Methyltransf_16"/>
</dbReference>
<dbReference type="SUPFAM" id="SSF53335">
    <property type="entry name" value="S-adenosyl-L-methionine-dependent methyltransferases"/>
    <property type="match status" value="1"/>
</dbReference>
<dbReference type="GO" id="GO:0032259">
    <property type="term" value="P:methylation"/>
    <property type="evidence" value="ECO:0007669"/>
    <property type="project" value="UniProtKB-KW"/>
</dbReference>
<evidence type="ECO:0000256" key="3">
    <source>
        <dbReference type="ARBA" id="ARBA00022691"/>
    </source>
</evidence>
<keyword evidence="1" id="KW-0489">Methyltransferase</keyword>
<evidence type="ECO:0000256" key="2">
    <source>
        <dbReference type="ARBA" id="ARBA00022679"/>
    </source>
</evidence>
<dbReference type="PANTHER" id="PTHR14614:SF164">
    <property type="entry name" value="HISTONE-ARGININE METHYLTRANSFERASE METTL23"/>
    <property type="match status" value="1"/>
</dbReference>